<dbReference type="Gene3D" id="3.10.310.50">
    <property type="match status" value="1"/>
</dbReference>
<feature type="domain" description="TPM" evidence="2">
    <location>
        <begin position="18"/>
        <end position="142"/>
    </location>
</feature>
<dbReference type="EMBL" id="JBHRYF010000002">
    <property type="protein sequence ID" value="MFC3659752.1"/>
    <property type="molecule type" value="Genomic_DNA"/>
</dbReference>
<accession>A0ABV7UTZ6</accession>
<dbReference type="PANTHER" id="PTHR30373:SF8">
    <property type="entry name" value="BLL7265 PROTEIN"/>
    <property type="match status" value="1"/>
</dbReference>
<feature type="chain" id="PRO_5046005747" evidence="1">
    <location>
        <begin position="20"/>
        <end position="167"/>
    </location>
</feature>
<proteinExistence type="predicted"/>
<evidence type="ECO:0000256" key="1">
    <source>
        <dbReference type="SAM" id="SignalP"/>
    </source>
</evidence>
<evidence type="ECO:0000259" key="2">
    <source>
        <dbReference type="Pfam" id="PF04536"/>
    </source>
</evidence>
<keyword evidence="1" id="KW-0732">Signal</keyword>
<dbReference type="Proteomes" id="UP001595724">
    <property type="component" value="Unassembled WGS sequence"/>
</dbReference>
<dbReference type="Pfam" id="PF04536">
    <property type="entry name" value="TPM_phosphatase"/>
    <property type="match status" value="1"/>
</dbReference>
<keyword evidence="4" id="KW-1185">Reference proteome</keyword>
<dbReference type="RefSeq" id="WP_386707905.1">
    <property type="nucleotide sequence ID" value="NZ_JBHRYF010000002.1"/>
</dbReference>
<dbReference type="InterPro" id="IPR007621">
    <property type="entry name" value="TPM_dom"/>
</dbReference>
<reference evidence="4" key="1">
    <citation type="journal article" date="2019" name="Int. J. Syst. Evol. Microbiol.">
        <title>The Global Catalogue of Microorganisms (GCM) 10K type strain sequencing project: providing services to taxonomists for standard genome sequencing and annotation.</title>
        <authorList>
            <consortium name="The Broad Institute Genomics Platform"/>
            <consortium name="The Broad Institute Genome Sequencing Center for Infectious Disease"/>
            <person name="Wu L."/>
            <person name="Ma J."/>
        </authorList>
    </citation>
    <scope>NUCLEOTIDE SEQUENCE [LARGE SCALE GENOMIC DNA]</scope>
    <source>
        <strain evidence="4">KCTC 42211</strain>
    </source>
</reference>
<evidence type="ECO:0000313" key="3">
    <source>
        <dbReference type="EMBL" id="MFC3659752.1"/>
    </source>
</evidence>
<evidence type="ECO:0000313" key="4">
    <source>
        <dbReference type="Proteomes" id="UP001595724"/>
    </source>
</evidence>
<gene>
    <name evidence="3" type="ORF">ACFOM9_06625</name>
</gene>
<protein>
    <submittedName>
        <fullName evidence="3">TPM domain-containing protein</fullName>
    </submittedName>
</protein>
<feature type="signal peptide" evidence="1">
    <location>
        <begin position="1"/>
        <end position="19"/>
    </location>
</feature>
<comment type="caution">
    <text evidence="3">The sequence shown here is derived from an EMBL/GenBank/DDBJ whole genome shotgun (WGS) entry which is preliminary data.</text>
</comment>
<name>A0ABV7UTZ6_9GAMM</name>
<organism evidence="3 4">
    <name type="scientific">Luteimonas notoginsengisoli</name>
    <dbReference type="NCBI Taxonomy" id="1578200"/>
    <lineage>
        <taxon>Bacteria</taxon>
        <taxon>Pseudomonadati</taxon>
        <taxon>Pseudomonadota</taxon>
        <taxon>Gammaproteobacteria</taxon>
        <taxon>Lysobacterales</taxon>
        <taxon>Lysobacteraceae</taxon>
        <taxon>Luteimonas</taxon>
    </lineage>
</organism>
<dbReference type="PANTHER" id="PTHR30373">
    <property type="entry name" value="UPF0603 PROTEIN YGCG"/>
    <property type="match status" value="1"/>
</dbReference>
<sequence>MVNPLSRVLRHLFAPAAAAMFPAATLQKIADAVAAGEARHAGEVCFAVEPALPLRRVLHGVQARERAHEVFSQLRVWDTRGNNGVLVYLLLADHRIEIVADRGLAVLVSEQQWRATCVVMEERLRAGEPEAAIVGGVAAIADLLAPHFPRTPGDADENELPDLPRVL</sequence>